<evidence type="ECO:0000256" key="11">
    <source>
        <dbReference type="ARBA" id="ARBA00023180"/>
    </source>
</evidence>
<keyword evidence="8 13" id="KW-0677">Repeat</keyword>
<evidence type="ECO:0000256" key="5">
    <source>
        <dbReference type="ARBA" id="ARBA00022523"/>
    </source>
</evidence>
<comment type="catalytic activity">
    <reaction evidence="1 13">
        <text>4 hydroquinone + O2 = 4 benzosemiquinone + 2 H2O</text>
        <dbReference type="Rhea" id="RHEA:11276"/>
        <dbReference type="ChEBI" id="CHEBI:15377"/>
        <dbReference type="ChEBI" id="CHEBI:15379"/>
        <dbReference type="ChEBI" id="CHEBI:17594"/>
        <dbReference type="ChEBI" id="CHEBI:17977"/>
        <dbReference type="EC" id="1.10.3.2"/>
    </reaction>
</comment>
<dbReference type="InterPro" id="IPR011707">
    <property type="entry name" value="Cu-oxidase-like_N"/>
</dbReference>
<keyword evidence="12 13" id="KW-0439">Lignin degradation</keyword>
<comment type="similarity">
    <text evidence="3 13">Belongs to the multicopper oxidase family.</text>
</comment>
<keyword evidence="18" id="KW-1185">Reference proteome</keyword>
<dbReference type="InterPro" id="IPR034285">
    <property type="entry name" value="CuRO_2_LCC"/>
</dbReference>
<evidence type="ECO:0000256" key="3">
    <source>
        <dbReference type="ARBA" id="ARBA00010609"/>
    </source>
</evidence>
<feature type="domain" description="Plastocyanin-like" evidence="16">
    <location>
        <begin position="16"/>
        <end position="128"/>
    </location>
</feature>
<keyword evidence="5 13" id="KW-0052">Apoplast</keyword>
<organism evidence="17 18">
    <name type="scientific">Lactuca saligna</name>
    <name type="common">Willowleaf lettuce</name>
    <dbReference type="NCBI Taxonomy" id="75948"/>
    <lineage>
        <taxon>Eukaryota</taxon>
        <taxon>Viridiplantae</taxon>
        <taxon>Streptophyta</taxon>
        <taxon>Embryophyta</taxon>
        <taxon>Tracheophyta</taxon>
        <taxon>Spermatophyta</taxon>
        <taxon>Magnoliopsida</taxon>
        <taxon>eudicotyledons</taxon>
        <taxon>Gunneridae</taxon>
        <taxon>Pentapetalae</taxon>
        <taxon>asterids</taxon>
        <taxon>campanulids</taxon>
        <taxon>Asterales</taxon>
        <taxon>Asteraceae</taxon>
        <taxon>Cichorioideae</taxon>
        <taxon>Cichorieae</taxon>
        <taxon>Lactucinae</taxon>
        <taxon>Lactuca</taxon>
    </lineage>
</organism>
<dbReference type="Pfam" id="PF00394">
    <property type="entry name" value="Cu-oxidase"/>
    <property type="match status" value="1"/>
</dbReference>
<evidence type="ECO:0000256" key="10">
    <source>
        <dbReference type="ARBA" id="ARBA00023008"/>
    </source>
</evidence>
<dbReference type="GO" id="GO:0005507">
    <property type="term" value="F:copper ion binding"/>
    <property type="evidence" value="ECO:0007669"/>
    <property type="project" value="InterPro"/>
</dbReference>
<proteinExistence type="inferred from homology"/>
<comment type="function">
    <text evidence="13">Lignin degradation and detoxification of lignin-derived products.</text>
</comment>
<accession>A0AA36EI67</accession>
<evidence type="ECO:0000256" key="13">
    <source>
        <dbReference type="RuleBase" id="RU361119"/>
    </source>
</evidence>
<feature type="domain" description="Plastocyanin-like" evidence="14">
    <location>
        <begin position="142"/>
        <end position="290"/>
    </location>
</feature>
<keyword evidence="7 13" id="KW-0479">Metal-binding</keyword>
<dbReference type="CDD" id="cd13875">
    <property type="entry name" value="CuRO_2_LCC_plant"/>
    <property type="match status" value="1"/>
</dbReference>
<comment type="cofactor">
    <cofactor evidence="13">
        <name>Cu cation</name>
        <dbReference type="ChEBI" id="CHEBI:23378"/>
    </cofactor>
    <text evidence="13">Binds 4 Cu cations per monomer.</text>
</comment>
<protein>
    <recommendedName>
        <fullName evidence="4 13">Laccase</fullName>
        <ecNumber evidence="4 13">1.10.3.2</ecNumber>
    </recommendedName>
    <alternativeName>
        <fullName evidence="13">Benzenediol:oxygen oxidoreductase</fullName>
    </alternativeName>
    <alternativeName>
        <fullName evidence="13">Diphenol oxidase</fullName>
    </alternativeName>
    <alternativeName>
        <fullName evidence="13">Urishiol oxidase</fullName>
    </alternativeName>
</protein>
<keyword evidence="9 13" id="KW-0560">Oxidoreductase</keyword>
<evidence type="ECO:0000256" key="7">
    <source>
        <dbReference type="ARBA" id="ARBA00022723"/>
    </source>
</evidence>
<dbReference type="SUPFAM" id="SSF49503">
    <property type="entry name" value="Cupredoxins"/>
    <property type="match status" value="3"/>
</dbReference>
<dbReference type="InterPro" id="IPR034289">
    <property type="entry name" value="CuRO_3_LCC"/>
</dbReference>
<dbReference type="Pfam" id="PF07732">
    <property type="entry name" value="Cu-oxidase_3"/>
    <property type="match status" value="1"/>
</dbReference>
<evidence type="ECO:0000256" key="2">
    <source>
        <dbReference type="ARBA" id="ARBA00004271"/>
    </source>
</evidence>
<dbReference type="AlphaFoldDB" id="A0AA36EI67"/>
<evidence type="ECO:0000256" key="6">
    <source>
        <dbReference type="ARBA" id="ARBA00022525"/>
    </source>
</evidence>
<dbReference type="Gene3D" id="2.60.40.420">
    <property type="entry name" value="Cupredoxins - blue copper proteins"/>
    <property type="match status" value="3"/>
</dbReference>
<dbReference type="CDD" id="cd13897">
    <property type="entry name" value="CuRO_3_LCC_plant"/>
    <property type="match status" value="1"/>
</dbReference>
<keyword evidence="10 13" id="KW-0186">Copper</keyword>
<comment type="subcellular location">
    <subcellularLocation>
        <location evidence="2 13">Secreted</location>
        <location evidence="2 13">Extracellular space</location>
        <location evidence="2 13">Apoplast</location>
    </subcellularLocation>
</comment>
<dbReference type="FunFam" id="2.60.40.420:FF:000049">
    <property type="entry name" value="Laccase"/>
    <property type="match status" value="1"/>
</dbReference>
<dbReference type="InterPro" id="IPR034288">
    <property type="entry name" value="CuRO_1_LCC"/>
</dbReference>
<dbReference type="InterPro" id="IPR017761">
    <property type="entry name" value="Laccase"/>
</dbReference>
<dbReference type="NCBIfam" id="TIGR03389">
    <property type="entry name" value="laccase"/>
    <property type="match status" value="1"/>
</dbReference>
<dbReference type="GO" id="GO:0048046">
    <property type="term" value="C:apoplast"/>
    <property type="evidence" value="ECO:0007669"/>
    <property type="project" value="UniProtKB-SubCell"/>
</dbReference>
<evidence type="ECO:0000256" key="4">
    <source>
        <dbReference type="ARBA" id="ARBA00012297"/>
    </source>
</evidence>
<sequence length="556" mass="61512">MSHGKGSFNQEQKVKILTVNRLCKRQVITAINESLPGPTLNVQEGDEIVVHVFNKSPYNLTIHWHGIFQRLTPWADGPSSITQCPIMPGNSYTYRFNITGQEGTLWWHAHVQWLRATVYGALVIRPRDGQEYPFPKPFQEDTIIIGEWWNANPIDVENAAIATGGAANKSIAYTINGWPGDLYSCPSRNTHTLEVVQGKTYMLRIINAALNTQMFFKVANHRMTVVAADAVYTNPYPTDVVVVGPGQTTDVLLTADQSPGSYYMAARAYISGTGRTFNNSTTTAILTYRNTTTTLLPPPLLPDMPPFNDTPTAFKFMSNLTCLIQSPFWHPVSQKVDENMFITIGLGISSCASGTKSSNQTCGGPLGQRFSASMNNHSFVLPTKLSILEAHFFNVSGIYTPDFPNEPPVKFDYTNVNNSLNQALLNTPKSTSVKKLKYNSTVEIVFQNTALIGMQNHPVHLHGYNFFVLAQGFGNYDPVKDRKKFNLVNPQQRNTIGVPVGGWVVMRFRANNPGVWIMHCHLDVHLGLGFATAFVVENGGTEDSTVPPPPADLPKC</sequence>
<dbReference type="InterPro" id="IPR011706">
    <property type="entry name" value="Cu-oxidase_C"/>
</dbReference>
<reference evidence="17" key="1">
    <citation type="submission" date="2023-04" db="EMBL/GenBank/DDBJ databases">
        <authorList>
            <person name="Vijverberg K."/>
            <person name="Xiong W."/>
            <person name="Schranz E."/>
        </authorList>
    </citation>
    <scope>NUCLEOTIDE SEQUENCE</scope>
</reference>
<evidence type="ECO:0000259" key="14">
    <source>
        <dbReference type="Pfam" id="PF00394"/>
    </source>
</evidence>
<gene>
    <name evidence="17" type="ORF">LSALG_LOCUS36495</name>
</gene>
<dbReference type="Pfam" id="PF07731">
    <property type="entry name" value="Cu-oxidase_2"/>
    <property type="match status" value="1"/>
</dbReference>
<keyword evidence="6 13" id="KW-0964">Secreted</keyword>
<evidence type="ECO:0000313" key="18">
    <source>
        <dbReference type="Proteomes" id="UP001177003"/>
    </source>
</evidence>
<dbReference type="EMBL" id="OX465084">
    <property type="protein sequence ID" value="CAI9297701.1"/>
    <property type="molecule type" value="Genomic_DNA"/>
</dbReference>
<dbReference type="PANTHER" id="PTHR11709">
    <property type="entry name" value="MULTI-COPPER OXIDASE"/>
    <property type="match status" value="1"/>
</dbReference>
<dbReference type="InterPro" id="IPR045087">
    <property type="entry name" value="Cu-oxidase_fam"/>
</dbReference>
<dbReference type="PANTHER" id="PTHR11709:SF9">
    <property type="entry name" value="LACCASE-7"/>
    <property type="match status" value="1"/>
</dbReference>
<dbReference type="EC" id="1.10.3.2" evidence="4 13"/>
<keyword evidence="11" id="KW-0325">Glycoprotein</keyword>
<dbReference type="GO" id="GO:0052716">
    <property type="term" value="F:hydroquinone:oxygen oxidoreductase activity"/>
    <property type="evidence" value="ECO:0007669"/>
    <property type="project" value="UniProtKB-EC"/>
</dbReference>
<dbReference type="CDD" id="cd13849">
    <property type="entry name" value="CuRO_1_LCC_plant"/>
    <property type="match status" value="1"/>
</dbReference>
<evidence type="ECO:0000256" key="1">
    <source>
        <dbReference type="ARBA" id="ARBA00000349"/>
    </source>
</evidence>
<dbReference type="InterPro" id="IPR008972">
    <property type="entry name" value="Cupredoxin"/>
</dbReference>
<dbReference type="Proteomes" id="UP001177003">
    <property type="component" value="Chromosome 8"/>
</dbReference>
<name>A0AA36EI67_LACSI</name>
<evidence type="ECO:0000313" key="17">
    <source>
        <dbReference type="EMBL" id="CAI9297701.1"/>
    </source>
</evidence>
<feature type="domain" description="Plastocyanin-like" evidence="15">
    <location>
        <begin position="403"/>
        <end position="538"/>
    </location>
</feature>
<evidence type="ECO:0000256" key="8">
    <source>
        <dbReference type="ARBA" id="ARBA00022737"/>
    </source>
</evidence>
<dbReference type="GO" id="GO:0046274">
    <property type="term" value="P:lignin catabolic process"/>
    <property type="evidence" value="ECO:0007669"/>
    <property type="project" value="UniProtKB-KW"/>
</dbReference>
<evidence type="ECO:0000259" key="16">
    <source>
        <dbReference type="Pfam" id="PF07732"/>
    </source>
</evidence>
<evidence type="ECO:0000259" key="15">
    <source>
        <dbReference type="Pfam" id="PF07731"/>
    </source>
</evidence>
<evidence type="ECO:0000256" key="9">
    <source>
        <dbReference type="ARBA" id="ARBA00023002"/>
    </source>
</evidence>
<evidence type="ECO:0000256" key="12">
    <source>
        <dbReference type="ARBA" id="ARBA00023185"/>
    </source>
</evidence>
<dbReference type="InterPro" id="IPR001117">
    <property type="entry name" value="Cu-oxidase_2nd"/>
</dbReference>